<dbReference type="AlphaFoldDB" id="A0AAW9JP72"/>
<evidence type="ECO:0000313" key="2">
    <source>
        <dbReference type="Proteomes" id="UP001290582"/>
    </source>
</evidence>
<protein>
    <submittedName>
        <fullName evidence="1">Uncharacterized protein</fullName>
    </submittedName>
</protein>
<name>A0AAW9JP72_9ENTE</name>
<dbReference type="RefSeq" id="WP_322391668.1">
    <property type="nucleotide sequence ID" value="NZ_JAXOGD010000003.1"/>
</dbReference>
<comment type="caution">
    <text evidence="1">The sequence shown here is derived from an EMBL/GenBank/DDBJ whole genome shotgun (WGS) entry which is preliminary data.</text>
</comment>
<evidence type="ECO:0000313" key="1">
    <source>
        <dbReference type="EMBL" id="MDZ5598193.1"/>
    </source>
</evidence>
<proteinExistence type="predicted"/>
<accession>A0AAW9JP72</accession>
<dbReference type="Proteomes" id="UP001290582">
    <property type="component" value="Unassembled WGS sequence"/>
</dbReference>
<reference evidence="1" key="1">
    <citation type="submission" date="2023-12" db="EMBL/GenBank/DDBJ databases">
        <title>Molecular genomic analyses of Enterococcus cecorum from sepsis oubreaks in broilers.</title>
        <authorList>
            <person name="Rhoads D."/>
            <person name="Alrubaye A."/>
        </authorList>
    </citation>
    <scope>NUCLEOTIDE SEQUENCE</scope>
    <source>
        <strain evidence="1">1755</strain>
    </source>
</reference>
<gene>
    <name evidence="1" type="ORF">U1294_08125</name>
</gene>
<organism evidence="1 2">
    <name type="scientific">Enterococcus cecorum</name>
    <dbReference type="NCBI Taxonomy" id="44008"/>
    <lineage>
        <taxon>Bacteria</taxon>
        <taxon>Bacillati</taxon>
        <taxon>Bacillota</taxon>
        <taxon>Bacilli</taxon>
        <taxon>Lactobacillales</taxon>
        <taxon>Enterococcaceae</taxon>
        <taxon>Enterococcus</taxon>
    </lineage>
</organism>
<dbReference type="EMBL" id="JAXOGL010000012">
    <property type="protein sequence ID" value="MDZ5598193.1"/>
    <property type="molecule type" value="Genomic_DNA"/>
</dbReference>
<sequence length="53" mass="6305">MKSKKRRNHLMNQVVNFNNFRKNVLVVGKALKPRKFYPENYDKRNNLQGGGRT</sequence>